<dbReference type="AlphaFoldDB" id="A0A9W9HK98"/>
<dbReference type="Proteomes" id="UP001149163">
    <property type="component" value="Unassembled WGS sequence"/>
</dbReference>
<comment type="caution">
    <text evidence="2">The sequence shown here is derived from an EMBL/GenBank/DDBJ whole genome shotgun (WGS) entry which is preliminary data.</text>
</comment>
<dbReference type="EMBL" id="JAPQKN010000008">
    <property type="protein sequence ID" value="KAJ5151061.1"/>
    <property type="molecule type" value="Genomic_DNA"/>
</dbReference>
<proteinExistence type="predicted"/>
<gene>
    <name evidence="2" type="ORF">N7482_010313</name>
</gene>
<sequence length="653" mass="73903">MEFIVGTVLAGVPIVLEAYEYYWKISDGFSNFRHYSRELIKLDTIMKTQKTLFRGNIVKLLTALTKDQDLARDLLSDASKERWATIQLHGSHNPNRLESLRDAFSSWEATMKLVLDSITTVCGELEGFRTSHTAQGGVSAGTTILRQLPRRFRLCWKKENVQSAIKELRDFTADFNELTARIVAELRDIQSTAQRQELAPQWKASCMNSLEKYRQVRSASYILYNIFALRWCCAQHDKHAANISLVDDRKFAESDRVDDYVKFNVAIDCAASSPLWRETLIWLEIEALNGNHQGVSRKRVERSDSGTEQDEDNIWADKMEGLAAYSRPIVIRPAKKAQRKVLKKASQSVPTPAGAGGLMSTIHQTDDDSLRESIPDTPDSMVDLETIEDFCGHFQIGQSRLSTSCVGYIKELNLHRFYLPSAGQHVPEQQKSLEEIITWVSEDEFSRNLPRTTIVHLACSLATAVLQYHSTPWLPDTWKSSQVRFFGIGELSEYTNDISSTIPYFRVEFSKPEKSEAQILATATGPNTENTRSSASIVVARNELLFRFGTVLLELGYSKPWLQLQRWALQNLPLHKQADYHAAEKLAQAPMLRNRMGPRFTTIVRKCLGCDFGLGENDLANEQLQGVFLVDVIGALKEVEHGLKDLEKKLGGY</sequence>
<evidence type="ECO:0000259" key="1">
    <source>
        <dbReference type="Pfam" id="PF24476"/>
    </source>
</evidence>
<dbReference type="OrthoDB" id="20872at2759"/>
<dbReference type="RefSeq" id="XP_056538394.1">
    <property type="nucleotide sequence ID" value="XM_056692437.1"/>
</dbReference>
<reference evidence="2" key="1">
    <citation type="submission" date="2022-11" db="EMBL/GenBank/DDBJ databases">
        <authorList>
            <person name="Petersen C."/>
        </authorList>
    </citation>
    <scope>NUCLEOTIDE SEQUENCE</scope>
    <source>
        <strain evidence="2">IBT 26290</strain>
    </source>
</reference>
<name>A0A9W9HK98_9EURO</name>
<keyword evidence="3" id="KW-1185">Reference proteome</keyword>
<organism evidence="2 3">
    <name type="scientific">Penicillium canariense</name>
    <dbReference type="NCBI Taxonomy" id="189055"/>
    <lineage>
        <taxon>Eukaryota</taxon>
        <taxon>Fungi</taxon>
        <taxon>Dikarya</taxon>
        <taxon>Ascomycota</taxon>
        <taxon>Pezizomycotina</taxon>
        <taxon>Eurotiomycetes</taxon>
        <taxon>Eurotiomycetidae</taxon>
        <taxon>Eurotiales</taxon>
        <taxon>Aspergillaceae</taxon>
        <taxon>Penicillium</taxon>
    </lineage>
</organism>
<dbReference type="GeneID" id="81431613"/>
<dbReference type="Pfam" id="PF24476">
    <property type="entry name" value="DUF7580"/>
    <property type="match status" value="1"/>
</dbReference>
<evidence type="ECO:0000313" key="2">
    <source>
        <dbReference type="EMBL" id="KAJ5151061.1"/>
    </source>
</evidence>
<accession>A0A9W9HK98</accession>
<dbReference type="InterPro" id="IPR056002">
    <property type="entry name" value="DUF7580"/>
</dbReference>
<evidence type="ECO:0000313" key="3">
    <source>
        <dbReference type="Proteomes" id="UP001149163"/>
    </source>
</evidence>
<dbReference type="PANTHER" id="PTHR35186:SF4">
    <property type="entry name" value="PRION-INHIBITION AND PROPAGATION HELO DOMAIN-CONTAINING PROTEIN"/>
    <property type="match status" value="1"/>
</dbReference>
<protein>
    <recommendedName>
        <fullName evidence="1">DUF7580 domain-containing protein</fullName>
    </recommendedName>
</protein>
<reference evidence="2" key="2">
    <citation type="journal article" date="2023" name="IMA Fungus">
        <title>Comparative genomic study of the Penicillium genus elucidates a diverse pangenome and 15 lateral gene transfer events.</title>
        <authorList>
            <person name="Petersen C."/>
            <person name="Sorensen T."/>
            <person name="Nielsen M.R."/>
            <person name="Sondergaard T.E."/>
            <person name="Sorensen J.L."/>
            <person name="Fitzpatrick D.A."/>
            <person name="Frisvad J.C."/>
            <person name="Nielsen K.L."/>
        </authorList>
    </citation>
    <scope>NUCLEOTIDE SEQUENCE</scope>
    <source>
        <strain evidence="2">IBT 26290</strain>
    </source>
</reference>
<feature type="domain" description="DUF7580" evidence="1">
    <location>
        <begin position="427"/>
        <end position="618"/>
    </location>
</feature>
<dbReference type="PANTHER" id="PTHR35186">
    <property type="entry name" value="ANK_REP_REGION DOMAIN-CONTAINING PROTEIN"/>
    <property type="match status" value="1"/>
</dbReference>